<reference evidence="2 3" key="1">
    <citation type="submission" date="2016-10" db="EMBL/GenBank/DDBJ databases">
        <authorList>
            <person name="de Groot N.N."/>
        </authorList>
    </citation>
    <scope>NUCLEOTIDE SEQUENCE [LARGE SCALE GENOMIC DNA]</scope>
    <source>
        <strain evidence="2 3">DSM 1801</strain>
    </source>
</reference>
<accession>A0A1H9YGP7</accession>
<dbReference type="PROSITE" id="PS51257">
    <property type="entry name" value="PROKAR_LIPOPROTEIN"/>
    <property type="match status" value="1"/>
</dbReference>
<sequence>MKKILICVAFIFILSGCNTVTKETVVVDDVTQYSNISVEQLKEVMGEPVLKEDWTNKTSKGNFKVSTWGYDKDTRHYEFIIADKKVVRATINSGDYWNRDGNKFEYDGDINTVFKMFNVVPDKSARKKDTGSAYILRPANNIISEFNIQDINNNTFGMVKVTYNHDYFD</sequence>
<dbReference type="STRING" id="29364.SAMN04487772_10210"/>
<dbReference type="AlphaFoldDB" id="A0A1H9YGP7"/>
<feature type="signal peptide" evidence="1">
    <location>
        <begin position="1"/>
        <end position="22"/>
    </location>
</feature>
<keyword evidence="1" id="KW-0732">Signal</keyword>
<name>A0A1H9YGP7_9FIRM</name>
<dbReference type="EMBL" id="FOHN01000002">
    <property type="protein sequence ID" value="SES68219.1"/>
    <property type="molecule type" value="Genomic_DNA"/>
</dbReference>
<proteinExistence type="predicted"/>
<protein>
    <recommendedName>
        <fullName evidence="4">Lipoprotein</fullName>
    </recommendedName>
</protein>
<evidence type="ECO:0000313" key="2">
    <source>
        <dbReference type="EMBL" id="SES68219.1"/>
    </source>
</evidence>
<dbReference type="Proteomes" id="UP000199800">
    <property type="component" value="Unassembled WGS sequence"/>
</dbReference>
<evidence type="ECO:0008006" key="4">
    <source>
        <dbReference type="Google" id="ProtNLM"/>
    </source>
</evidence>
<evidence type="ECO:0000313" key="3">
    <source>
        <dbReference type="Proteomes" id="UP000199800"/>
    </source>
</evidence>
<keyword evidence="3" id="KW-1185">Reference proteome</keyword>
<organism evidence="2 3">
    <name type="scientific">[Clostridium] polysaccharolyticum</name>
    <dbReference type="NCBI Taxonomy" id="29364"/>
    <lineage>
        <taxon>Bacteria</taxon>
        <taxon>Bacillati</taxon>
        <taxon>Bacillota</taxon>
        <taxon>Clostridia</taxon>
        <taxon>Lachnospirales</taxon>
        <taxon>Lachnospiraceae</taxon>
    </lineage>
</organism>
<dbReference type="RefSeq" id="WP_092475276.1">
    <property type="nucleotide sequence ID" value="NZ_FOHN01000002.1"/>
</dbReference>
<evidence type="ECO:0000256" key="1">
    <source>
        <dbReference type="SAM" id="SignalP"/>
    </source>
</evidence>
<feature type="chain" id="PRO_5011605884" description="Lipoprotein" evidence="1">
    <location>
        <begin position="23"/>
        <end position="169"/>
    </location>
</feature>
<gene>
    <name evidence="2" type="ORF">SAMN04487772_10210</name>
</gene>